<reference evidence="4" key="1">
    <citation type="submission" date="2017-03" db="EMBL/GenBank/DDBJ databases">
        <title>Genomes of endolithic fungi from Antarctica.</title>
        <authorList>
            <person name="Coleine C."/>
            <person name="Masonjones S."/>
            <person name="Stajich J.E."/>
        </authorList>
    </citation>
    <scope>NUCLEOTIDE SEQUENCE [LARGE SCALE GENOMIC DNA]</scope>
    <source>
        <strain evidence="4">CCFEE 5527</strain>
    </source>
</reference>
<proteinExistence type="predicted"/>
<feature type="region of interest" description="Disordered" evidence="1">
    <location>
        <begin position="1"/>
        <end position="149"/>
    </location>
</feature>
<organism evidence="3 4">
    <name type="scientific">Cryoendolithus antarcticus</name>
    <dbReference type="NCBI Taxonomy" id="1507870"/>
    <lineage>
        <taxon>Eukaryota</taxon>
        <taxon>Fungi</taxon>
        <taxon>Dikarya</taxon>
        <taxon>Ascomycota</taxon>
        <taxon>Pezizomycotina</taxon>
        <taxon>Dothideomycetes</taxon>
        <taxon>Dothideomycetidae</taxon>
        <taxon>Cladosporiales</taxon>
        <taxon>Cladosporiaceae</taxon>
        <taxon>Cryoendolithus</taxon>
    </lineage>
</organism>
<dbReference type="InterPro" id="IPR000210">
    <property type="entry name" value="BTB/POZ_dom"/>
</dbReference>
<dbReference type="OrthoDB" id="6359943at2759"/>
<accession>A0A1V8TIF8</accession>
<feature type="compositionally biased region" description="Low complexity" evidence="1">
    <location>
        <begin position="52"/>
        <end position="67"/>
    </location>
</feature>
<gene>
    <name evidence="3" type="ORF">B0A48_05419</name>
</gene>
<dbReference type="AlphaFoldDB" id="A0A1V8TIF8"/>
<feature type="domain" description="BTB" evidence="2">
    <location>
        <begin position="207"/>
        <end position="271"/>
    </location>
</feature>
<dbReference type="Gene3D" id="3.30.710.10">
    <property type="entry name" value="Potassium Channel Kv1.1, Chain A"/>
    <property type="match status" value="1"/>
</dbReference>
<feature type="compositionally biased region" description="Low complexity" evidence="1">
    <location>
        <begin position="18"/>
        <end position="28"/>
    </location>
</feature>
<feature type="compositionally biased region" description="Basic and acidic residues" evidence="1">
    <location>
        <begin position="1"/>
        <end position="13"/>
    </location>
</feature>
<comment type="caution">
    <text evidence="3">The sequence shown here is derived from an EMBL/GenBank/DDBJ whole genome shotgun (WGS) entry which is preliminary data.</text>
</comment>
<dbReference type="PANTHER" id="PTHR47369:SF1">
    <property type="entry name" value="BTB_POZ DOMAIN-CONTAINING PROTEIN"/>
    <property type="match status" value="1"/>
</dbReference>
<feature type="compositionally biased region" description="Low complexity" evidence="1">
    <location>
        <begin position="784"/>
        <end position="807"/>
    </location>
</feature>
<dbReference type="Proteomes" id="UP000192596">
    <property type="component" value="Unassembled WGS sequence"/>
</dbReference>
<dbReference type="SUPFAM" id="SSF54695">
    <property type="entry name" value="POZ domain"/>
    <property type="match status" value="1"/>
</dbReference>
<feature type="compositionally biased region" description="Polar residues" evidence="1">
    <location>
        <begin position="865"/>
        <end position="874"/>
    </location>
</feature>
<protein>
    <recommendedName>
        <fullName evidence="2">BTB domain-containing protein</fullName>
    </recommendedName>
</protein>
<dbReference type="InterPro" id="IPR011333">
    <property type="entry name" value="SKP1/BTB/POZ_sf"/>
</dbReference>
<dbReference type="PANTHER" id="PTHR47369">
    <property type="entry name" value="BTB/POZ DOMAIN-CONTAINING PROTEIN"/>
    <property type="match status" value="1"/>
</dbReference>
<evidence type="ECO:0000256" key="1">
    <source>
        <dbReference type="SAM" id="MobiDB-lite"/>
    </source>
</evidence>
<evidence type="ECO:0000313" key="3">
    <source>
        <dbReference type="EMBL" id="OQO11163.1"/>
    </source>
</evidence>
<feature type="compositionally biased region" description="Low complexity" evidence="1">
    <location>
        <begin position="84"/>
        <end position="101"/>
    </location>
</feature>
<evidence type="ECO:0000313" key="4">
    <source>
        <dbReference type="Proteomes" id="UP000192596"/>
    </source>
</evidence>
<dbReference type="STRING" id="1507870.A0A1V8TIF8"/>
<feature type="compositionally biased region" description="Low complexity" evidence="1">
    <location>
        <begin position="826"/>
        <end position="860"/>
    </location>
</feature>
<dbReference type="InParanoid" id="A0A1V8TIF8"/>
<dbReference type="EMBL" id="NAJO01000007">
    <property type="protein sequence ID" value="OQO11163.1"/>
    <property type="molecule type" value="Genomic_DNA"/>
</dbReference>
<feature type="region of interest" description="Disordered" evidence="1">
    <location>
        <begin position="766"/>
        <end position="878"/>
    </location>
</feature>
<feature type="region of interest" description="Disordered" evidence="1">
    <location>
        <begin position="527"/>
        <end position="586"/>
    </location>
</feature>
<feature type="compositionally biased region" description="Basic and acidic residues" evidence="1">
    <location>
        <begin position="108"/>
        <end position="127"/>
    </location>
</feature>
<dbReference type="PROSITE" id="PS50097">
    <property type="entry name" value="BTB"/>
    <property type="match status" value="1"/>
</dbReference>
<name>A0A1V8TIF8_9PEZI</name>
<sequence>MADPADYHYRHQDDDEPTPTNNSSSSPWTFPPPEQHRPNTSRQLSLPRALYGDNSSIFGSGSSSSHRSVSKHRQRPALSIRSATPTDTLDSDSPSHLSSLPNRSAARQYEDEIRATSDRRRLPRVEKDADDPSTPPVSGTGLERQHTATSTTLSRLFAVHAAVSPDVSRSPSYAQPALPYVRQQYNHETAALPEHLYSRGLLGGRHSDITVNAFGKQYKLHRLILDRAPFFSTALSEPWLESNAKEMTVKPDEIDSNITQHAFELALKRLYGCPNMHEEDANAVGLFATGCWLEMVDLIDISIESMLRQMTPETLAPLINLVTRNYYGRAGDKILASAKAMLCRDGWRMPLRYWDGVPADIAREIIGGDGFYIDGEWERWVLSKRVIDRRLRAFAIDAGLHEPSNRRRIVRAPASLATMAIRFDSVSRRSAPAAFSPGMPDAFAKYITLYTHPSIEPLLVLLDEGIHYIHLDFEQLQYIRQAKDVMGVPVMPEKVVSNALWQQMELRQRVMNARDTDLELGIAVQATEDQAGGDRTMSISNPATPPEGKGKQRATDTTSTTAVRDFEDHAVEDDHDSQSWDGTGRPRKFWIPSSDCNIVMGGAAEAIVATPSNSHVNRHTGRVSLVLNAEDVPWASDFATAALPRPGTSDGTTEVPPPAISYTHLPPFRFSAEFPAPRLLKERKRVYSRTVFYAGSLWNIYIQKVASARHTKQLGVYLHRAKERETEEVVYGSSAQIASVEGRIGHLEREMLSSTSRDERRRLRRQTLPNDGTHLADPHEADESSGSAGDIDSALAGASASSSLPEPSSRHHHRKTGQSSIPPPSSSIASDHLFHSDSLASPTTPLSSSSSDSETSSSLPIRSTRPVSQTSTLPPYTDARPTIKTYFKIYSPSRGGRMLSVYESAPDKFNFSQSWGWKSSTLMLEENGFGIGGEVGGMAEGEVREVGVLEEMRGGGEGDATKEGASGGEKGDGRLRFMVVIGNV</sequence>
<evidence type="ECO:0000259" key="2">
    <source>
        <dbReference type="PROSITE" id="PS50097"/>
    </source>
</evidence>
<keyword evidence="4" id="KW-1185">Reference proteome</keyword>